<feature type="transmembrane region" description="Helical" evidence="1">
    <location>
        <begin position="12"/>
        <end position="29"/>
    </location>
</feature>
<keyword evidence="3" id="KW-1185">Reference proteome</keyword>
<protein>
    <submittedName>
        <fullName evidence="2">Uncharacterized protein</fullName>
    </submittedName>
</protein>
<dbReference type="AlphaFoldDB" id="A0A8J4EWE8"/>
<comment type="caution">
    <text evidence="2">The sequence shown here is derived from an EMBL/GenBank/DDBJ whole genome shotgun (WGS) entry which is preliminary data.</text>
</comment>
<dbReference type="Proteomes" id="UP000747399">
    <property type="component" value="Unassembled WGS sequence"/>
</dbReference>
<evidence type="ECO:0000313" key="3">
    <source>
        <dbReference type="Proteomes" id="UP000747399"/>
    </source>
</evidence>
<keyword evidence="1" id="KW-1133">Transmembrane helix</keyword>
<keyword evidence="1" id="KW-0812">Transmembrane</keyword>
<keyword evidence="1" id="KW-0472">Membrane</keyword>
<evidence type="ECO:0000256" key="1">
    <source>
        <dbReference type="SAM" id="Phobius"/>
    </source>
</evidence>
<gene>
    <name evidence="2" type="ORF">Vafri_6878</name>
</gene>
<reference evidence="2" key="1">
    <citation type="journal article" date="2021" name="Proc. Natl. Acad. Sci. U.S.A.">
        <title>Three genomes in the algal genus Volvox reveal the fate of a haploid sex-determining region after a transition to homothallism.</title>
        <authorList>
            <person name="Yamamoto K."/>
            <person name="Hamaji T."/>
            <person name="Kawai-Toyooka H."/>
            <person name="Matsuzaki R."/>
            <person name="Takahashi F."/>
            <person name="Nishimura Y."/>
            <person name="Kawachi M."/>
            <person name="Noguchi H."/>
            <person name="Minakuchi Y."/>
            <person name="Umen J.G."/>
            <person name="Toyoda A."/>
            <person name="Nozaki H."/>
        </authorList>
    </citation>
    <scope>NUCLEOTIDE SEQUENCE</scope>
    <source>
        <strain evidence="2">NIES-3780</strain>
    </source>
</reference>
<organism evidence="2 3">
    <name type="scientific">Volvox africanus</name>
    <dbReference type="NCBI Taxonomy" id="51714"/>
    <lineage>
        <taxon>Eukaryota</taxon>
        <taxon>Viridiplantae</taxon>
        <taxon>Chlorophyta</taxon>
        <taxon>core chlorophytes</taxon>
        <taxon>Chlorophyceae</taxon>
        <taxon>CS clade</taxon>
        <taxon>Chlamydomonadales</taxon>
        <taxon>Volvocaceae</taxon>
        <taxon>Volvox</taxon>
    </lineage>
</organism>
<evidence type="ECO:0000313" key="2">
    <source>
        <dbReference type="EMBL" id="GIL50736.1"/>
    </source>
</evidence>
<name>A0A8J4EWE8_9CHLO</name>
<accession>A0A8J4EWE8</accession>
<proteinExistence type="predicted"/>
<dbReference type="EMBL" id="BNCO01000009">
    <property type="protein sequence ID" value="GIL50736.1"/>
    <property type="molecule type" value="Genomic_DNA"/>
</dbReference>
<sequence length="263" mass="29528">MTRLSTTARTRLIILGGISAASAFVLWLLERRPGGHDGDYTPPLPQYKRGMRERDYVRLIPEDELVRVKGLLRRVYNLRSWFNDTESISRAWVNVLAAAQKPEGGGWKLDFDIDQVTPSQLSALCAAVELYFLGGLLAQQIRKSRRPALKVLPGEDPRDPYSWLSGLHDDNTIYINANRWRETISDENPMNFEGALCTSKLEALAHALGHELVHAVVLNCFPDIDAASVAYLPDDKHGPIFMLLNKKLFGHVGHASQRLFNIA</sequence>